<protein>
    <recommendedName>
        <fullName evidence="7">SAP domain-containing protein</fullName>
    </recommendedName>
</protein>
<evidence type="ECO:0000256" key="1">
    <source>
        <dbReference type="PROSITE-ProRule" id="PRU00325"/>
    </source>
</evidence>
<evidence type="ECO:0000259" key="3">
    <source>
        <dbReference type="PROSITE" id="PS50800"/>
    </source>
</evidence>
<gene>
    <name evidence="5" type="ORF">MAR_028046</name>
</gene>
<evidence type="ECO:0000256" key="2">
    <source>
        <dbReference type="SAM" id="Coils"/>
    </source>
</evidence>
<reference evidence="5" key="1">
    <citation type="submission" date="2022-11" db="EMBL/GenBank/DDBJ databases">
        <title>Centuries of genome instability and evolution in soft-shell clam transmissible cancer (bioRxiv).</title>
        <authorList>
            <person name="Hart S.F.M."/>
            <person name="Yonemitsu M.A."/>
            <person name="Giersch R.M."/>
            <person name="Beal B.F."/>
            <person name="Arriagada G."/>
            <person name="Davis B.W."/>
            <person name="Ostrander E.A."/>
            <person name="Goff S.P."/>
            <person name="Metzger M.J."/>
        </authorList>
    </citation>
    <scope>NUCLEOTIDE SEQUENCE</scope>
    <source>
        <strain evidence="5">MELC-2E11</strain>
        <tissue evidence="5">Siphon/mantle</tissue>
    </source>
</reference>
<name>A0ABY7DCF6_MYAAR</name>
<sequence length="216" mass="24856">MASNFGTLSLGQLKTELRRRNAKLTGRKKELIERLEAYERNQNFNREEDLLPEFNMSLPKTSGYRYVNSDAKMAPITMEKVIEYMDQYRVEFDEKVKDMYDDKFLLYMPLSAPSLDFVRGACKAEMRKKVNYVVDISLHKNGYIHEAQCVCGAVEGPFGHCKHIRTMIYACCKFVKDGEFKVETTCTEKLQSFHKAKKHTGSPLKARDLNLGGADI</sequence>
<evidence type="ECO:0000259" key="4">
    <source>
        <dbReference type="PROSITE" id="PS50966"/>
    </source>
</evidence>
<dbReference type="Proteomes" id="UP001164746">
    <property type="component" value="Chromosome 2"/>
</dbReference>
<feature type="non-terminal residue" evidence="5">
    <location>
        <position position="216"/>
    </location>
</feature>
<evidence type="ECO:0008006" key="7">
    <source>
        <dbReference type="Google" id="ProtNLM"/>
    </source>
</evidence>
<feature type="coiled-coil region" evidence="2">
    <location>
        <begin position="14"/>
        <end position="48"/>
    </location>
</feature>
<feature type="domain" description="SWIM-type" evidence="4">
    <location>
        <begin position="132"/>
        <end position="172"/>
    </location>
</feature>
<keyword evidence="1" id="KW-0863">Zinc-finger</keyword>
<feature type="domain" description="SAP" evidence="3">
    <location>
        <begin position="5"/>
        <end position="39"/>
    </location>
</feature>
<dbReference type="PROSITE" id="PS50966">
    <property type="entry name" value="ZF_SWIM"/>
    <property type="match status" value="1"/>
</dbReference>
<dbReference type="SUPFAM" id="SSF68906">
    <property type="entry name" value="SAP domain"/>
    <property type="match status" value="1"/>
</dbReference>
<keyword evidence="1" id="KW-0479">Metal-binding</keyword>
<dbReference type="Gene3D" id="1.10.720.30">
    <property type="entry name" value="SAP domain"/>
    <property type="match status" value="1"/>
</dbReference>
<dbReference type="InterPro" id="IPR003034">
    <property type="entry name" value="SAP_dom"/>
</dbReference>
<dbReference type="PROSITE" id="PS50800">
    <property type="entry name" value="SAP"/>
    <property type="match status" value="1"/>
</dbReference>
<keyword evidence="1" id="KW-0862">Zinc</keyword>
<dbReference type="InterPro" id="IPR036361">
    <property type="entry name" value="SAP_dom_sf"/>
</dbReference>
<keyword evidence="2" id="KW-0175">Coiled coil</keyword>
<dbReference type="EMBL" id="CP111013">
    <property type="protein sequence ID" value="WAQ95356.1"/>
    <property type="molecule type" value="Genomic_DNA"/>
</dbReference>
<proteinExistence type="predicted"/>
<dbReference type="SMART" id="SM00513">
    <property type="entry name" value="SAP"/>
    <property type="match status" value="1"/>
</dbReference>
<organism evidence="5 6">
    <name type="scientific">Mya arenaria</name>
    <name type="common">Soft-shell clam</name>
    <dbReference type="NCBI Taxonomy" id="6604"/>
    <lineage>
        <taxon>Eukaryota</taxon>
        <taxon>Metazoa</taxon>
        <taxon>Spiralia</taxon>
        <taxon>Lophotrochozoa</taxon>
        <taxon>Mollusca</taxon>
        <taxon>Bivalvia</taxon>
        <taxon>Autobranchia</taxon>
        <taxon>Heteroconchia</taxon>
        <taxon>Euheterodonta</taxon>
        <taxon>Imparidentia</taxon>
        <taxon>Neoheterodontei</taxon>
        <taxon>Myida</taxon>
        <taxon>Myoidea</taxon>
        <taxon>Myidae</taxon>
        <taxon>Mya</taxon>
    </lineage>
</organism>
<evidence type="ECO:0000313" key="5">
    <source>
        <dbReference type="EMBL" id="WAQ95356.1"/>
    </source>
</evidence>
<dbReference type="InterPro" id="IPR007527">
    <property type="entry name" value="Znf_SWIM"/>
</dbReference>
<dbReference type="Pfam" id="PF02037">
    <property type="entry name" value="SAP"/>
    <property type="match status" value="1"/>
</dbReference>
<accession>A0ABY7DCF6</accession>
<keyword evidence="6" id="KW-1185">Reference proteome</keyword>
<evidence type="ECO:0000313" key="6">
    <source>
        <dbReference type="Proteomes" id="UP001164746"/>
    </source>
</evidence>